<organism evidence="9 10">
    <name type="scientific">Umezawaea endophytica</name>
    <dbReference type="NCBI Taxonomy" id="1654476"/>
    <lineage>
        <taxon>Bacteria</taxon>
        <taxon>Bacillati</taxon>
        <taxon>Actinomycetota</taxon>
        <taxon>Actinomycetes</taxon>
        <taxon>Pseudonocardiales</taxon>
        <taxon>Pseudonocardiaceae</taxon>
        <taxon>Umezawaea</taxon>
    </lineage>
</organism>
<evidence type="ECO:0000259" key="8">
    <source>
        <dbReference type="PROSITE" id="PS51459"/>
    </source>
</evidence>
<comment type="catalytic activity">
    <reaction evidence="6">
        <text>L-threonyl-[protein] + ATP = 3-O-(5'-adenylyl)-L-threonyl-[protein] + diphosphate</text>
        <dbReference type="Rhea" id="RHEA:54292"/>
        <dbReference type="Rhea" id="RHEA-COMP:11060"/>
        <dbReference type="Rhea" id="RHEA-COMP:13847"/>
        <dbReference type="ChEBI" id="CHEBI:30013"/>
        <dbReference type="ChEBI" id="CHEBI:30616"/>
        <dbReference type="ChEBI" id="CHEBI:33019"/>
        <dbReference type="ChEBI" id="CHEBI:138113"/>
        <dbReference type="EC" id="2.7.7.108"/>
    </reaction>
</comment>
<dbReference type="GO" id="GO:0005524">
    <property type="term" value="F:ATP binding"/>
    <property type="evidence" value="ECO:0007669"/>
    <property type="project" value="UniProtKB-KW"/>
</dbReference>
<keyword evidence="4" id="KW-0067">ATP-binding</keyword>
<evidence type="ECO:0000256" key="6">
    <source>
        <dbReference type="ARBA" id="ARBA00047939"/>
    </source>
</evidence>
<evidence type="ECO:0000256" key="2">
    <source>
        <dbReference type="ARBA" id="ARBA00022695"/>
    </source>
</evidence>
<dbReference type="RefSeq" id="WP_259629742.1">
    <property type="nucleotide sequence ID" value="NZ_JANYMP010000044.1"/>
</dbReference>
<protein>
    <recommendedName>
        <fullName evidence="5">protein adenylyltransferase</fullName>
        <ecNumber evidence="5">2.7.7.108</ecNumber>
    </recommendedName>
</protein>
<comment type="caution">
    <text evidence="9">The sequence shown here is derived from an EMBL/GenBank/DDBJ whole genome shotgun (WGS) entry which is preliminary data.</text>
</comment>
<dbReference type="AlphaFoldDB" id="A0A9X3ALE2"/>
<evidence type="ECO:0000256" key="7">
    <source>
        <dbReference type="ARBA" id="ARBA00048696"/>
    </source>
</evidence>
<reference evidence="9" key="1">
    <citation type="submission" date="2022-08" db="EMBL/GenBank/DDBJ databases">
        <authorList>
            <person name="Tistechok S."/>
            <person name="Samborskyy M."/>
            <person name="Roman I."/>
        </authorList>
    </citation>
    <scope>NUCLEOTIDE SEQUENCE</scope>
    <source>
        <strain evidence="9">DSM 103496</strain>
    </source>
</reference>
<accession>A0A9X3ALE2</accession>
<dbReference type="EMBL" id="JANYMP010000044">
    <property type="protein sequence ID" value="MCS7484290.1"/>
    <property type="molecule type" value="Genomic_DNA"/>
</dbReference>
<evidence type="ECO:0000256" key="5">
    <source>
        <dbReference type="ARBA" id="ARBA00034531"/>
    </source>
</evidence>
<dbReference type="InterPro" id="IPR003812">
    <property type="entry name" value="Fido"/>
</dbReference>
<keyword evidence="3" id="KW-0547">Nucleotide-binding</keyword>
<dbReference type="PROSITE" id="PS51459">
    <property type="entry name" value="FIDO"/>
    <property type="match status" value="1"/>
</dbReference>
<evidence type="ECO:0000313" key="10">
    <source>
        <dbReference type="Proteomes" id="UP001141259"/>
    </source>
</evidence>
<dbReference type="EC" id="2.7.7.108" evidence="5"/>
<dbReference type="PANTHER" id="PTHR39560:SF1">
    <property type="entry name" value="PROTEIN ADENYLYLTRANSFERASE FIC-RELATED"/>
    <property type="match status" value="1"/>
</dbReference>
<dbReference type="GO" id="GO:0070733">
    <property type="term" value="F:AMPylase activity"/>
    <property type="evidence" value="ECO:0007669"/>
    <property type="project" value="UniProtKB-EC"/>
</dbReference>
<proteinExistence type="predicted"/>
<gene>
    <name evidence="9" type="ORF">NZH93_46305</name>
</gene>
<dbReference type="GO" id="GO:0051302">
    <property type="term" value="P:regulation of cell division"/>
    <property type="evidence" value="ECO:0007669"/>
    <property type="project" value="TreeGrafter"/>
</dbReference>
<dbReference type="SUPFAM" id="SSF140931">
    <property type="entry name" value="Fic-like"/>
    <property type="match status" value="1"/>
</dbReference>
<keyword evidence="1" id="KW-0808">Transferase</keyword>
<keyword evidence="2" id="KW-0548">Nucleotidyltransferase</keyword>
<evidence type="ECO:0000256" key="1">
    <source>
        <dbReference type="ARBA" id="ARBA00022679"/>
    </source>
</evidence>
<sequence>MTAEDPYLDPGSKVLINKLGVVDAVLLRQVEAEATFLRDAQLKAVTLPGRFDLAHLRAFHRHLFGDVYPWAGEVRRVDLTRTATFAHWAHIESYAADVFGRLRAEHHLATEDDEGFLDRFTYFYAEVNALHPFREGNGRAQRAFFRQLALHAGRRIDFGLLDPASYNEACRISMAGSTDPLRGLFREALVPGAYG</sequence>
<feature type="domain" description="Fido" evidence="8">
    <location>
        <begin position="51"/>
        <end position="187"/>
    </location>
</feature>
<dbReference type="Proteomes" id="UP001141259">
    <property type="component" value="Unassembled WGS sequence"/>
</dbReference>
<dbReference type="Pfam" id="PF02661">
    <property type="entry name" value="Fic"/>
    <property type="match status" value="1"/>
</dbReference>
<keyword evidence="10" id="KW-1185">Reference proteome</keyword>
<comment type="catalytic activity">
    <reaction evidence="7">
        <text>L-tyrosyl-[protein] + ATP = O-(5'-adenylyl)-L-tyrosyl-[protein] + diphosphate</text>
        <dbReference type="Rhea" id="RHEA:54288"/>
        <dbReference type="Rhea" id="RHEA-COMP:10136"/>
        <dbReference type="Rhea" id="RHEA-COMP:13846"/>
        <dbReference type="ChEBI" id="CHEBI:30616"/>
        <dbReference type="ChEBI" id="CHEBI:33019"/>
        <dbReference type="ChEBI" id="CHEBI:46858"/>
        <dbReference type="ChEBI" id="CHEBI:83624"/>
        <dbReference type="EC" id="2.7.7.108"/>
    </reaction>
</comment>
<dbReference type="Gene3D" id="1.10.3290.10">
    <property type="entry name" value="Fido-like domain"/>
    <property type="match status" value="1"/>
</dbReference>
<evidence type="ECO:0000256" key="4">
    <source>
        <dbReference type="ARBA" id="ARBA00022840"/>
    </source>
</evidence>
<name>A0A9X3ALE2_9PSEU</name>
<dbReference type="InterPro" id="IPR036597">
    <property type="entry name" value="Fido-like_dom_sf"/>
</dbReference>
<dbReference type="PANTHER" id="PTHR39560">
    <property type="entry name" value="PROTEIN ADENYLYLTRANSFERASE FIC-RELATED"/>
    <property type="match status" value="1"/>
</dbReference>
<evidence type="ECO:0000313" key="9">
    <source>
        <dbReference type="EMBL" id="MCS7484290.1"/>
    </source>
</evidence>
<evidence type="ECO:0000256" key="3">
    <source>
        <dbReference type="ARBA" id="ARBA00022741"/>
    </source>
</evidence>